<dbReference type="Gene3D" id="3.20.20.370">
    <property type="entry name" value="Glycoside hydrolase/deacetylase"/>
    <property type="match status" value="1"/>
</dbReference>
<dbReference type="InterPro" id="IPR011330">
    <property type="entry name" value="Glyco_hydro/deAcase_b/a-brl"/>
</dbReference>
<dbReference type="GO" id="GO:0005975">
    <property type="term" value="P:carbohydrate metabolic process"/>
    <property type="evidence" value="ECO:0007669"/>
    <property type="project" value="InterPro"/>
</dbReference>
<dbReference type="AlphaFoldDB" id="A0A7Y2EC03"/>
<dbReference type="PANTHER" id="PTHR30105">
    <property type="entry name" value="UNCHARACTERIZED YIBQ-RELATED"/>
    <property type="match status" value="1"/>
</dbReference>
<comment type="caution">
    <text evidence="1">The sequence shown here is derived from an EMBL/GenBank/DDBJ whole genome shotgun (WGS) entry which is preliminary data.</text>
</comment>
<dbReference type="EMBL" id="JABDJR010000639">
    <property type="protein sequence ID" value="NNF08260.1"/>
    <property type="molecule type" value="Genomic_DNA"/>
</dbReference>
<evidence type="ECO:0000313" key="2">
    <source>
        <dbReference type="Proteomes" id="UP000547674"/>
    </source>
</evidence>
<accession>A0A7Y2EC03</accession>
<reference evidence="1 2" key="1">
    <citation type="submission" date="2020-03" db="EMBL/GenBank/DDBJ databases">
        <title>Metabolic flexibility allows generalist bacteria to become dominant in a frequently disturbed ecosystem.</title>
        <authorList>
            <person name="Chen Y.-J."/>
            <person name="Leung P.M."/>
            <person name="Bay S.K."/>
            <person name="Hugenholtz P."/>
            <person name="Kessler A.J."/>
            <person name="Shelley G."/>
            <person name="Waite D.W."/>
            <person name="Cook P.L."/>
            <person name="Greening C."/>
        </authorList>
    </citation>
    <scope>NUCLEOTIDE SEQUENCE [LARGE SCALE GENOMIC DNA]</scope>
    <source>
        <strain evidence="1">SS_bin_28</strain>
    </source>
</reference>
<evidence type="ECO:0000313" key="1">
    <source>
        <dbReference type="EMBL" id="NNF08260.1"/>
    </source>
</evidence>
<dbReference type="Proteomes" id="UP000547674">
    <property type="component" value="Unassembled WGS sequence"/>
</dbReference>
<name>A0A7Y2EC03_UNCEI</name>
<organism evidence="1 2">
    <name type="scientific">Eiseniibacteriota bacterium</name>
    <dbReference type="NCBI Taxonomy" id="2212470"/>
    <lineage>
        <taxon>Bacteria</taxon>
        <taxon>Candidatus Eiseniibacteriota</taxon>
    </lineage>
</organism>
<dbReference type="InterPro" id="IPR006837">
    <property type="entry name" value="Divergent_DAC"/>
</dbReference>
<feature type="non-terminal residue" evidence="1">
    <location>
        <position position="1"/>
    </location>
</feature>
<proteinExistence type="predicted"/>
<dbReference type="Pfam" id="PF04748">
    <property type="entry name" value="Polysacc_deac_2"/>
    <property type="match status" value="1"/>
</dbReference>
<protein>
    <submittedName>
        <fullName evidence="1">Uncharacterized protein</fullName>
    </submittedName>
</protein>
<dbReference type="SUPFAM" id="SSF88713">
    <property type="entry name" value="Glycoside hydrolase/deacetylase"/>
    <property type="match status" value="1"/>
</dbReference>
<gene>
    <name evidence="1" type="ORF">HKN21_15975</name>
</gene>
<sequence>TFYGSLAVEDPDVMRVVLEETKRADLFFFDTTRSRYALTEELGRRLEVPVISLDEKGSFHWNNESPGAVGNGLAAFVKDCTKRGYGIAVITPSKETMAVYEKRIPELARQGIVTVKLTEALQASRSVVD</sequence>
<dbReference type="PANTHER" id="PTHR30105:SF2">
    <property type="entry name" value="DIVERGENT POLYSACCHARIDE DEACETYLASE SUPERFAMILY"/>
    <property type="match status" value="1"/>
</dbReference>